<gene>
    <name evidence="8 10" type="primary">lpxA</name>
    <name evidence="10" type="ORF">EPICR_120069</name>
</gene>
<name>A0A484HEM7_9BACT</name>
<evidence type="ECO:0000256" key="1">
    <source>
        <dbReference type="ARBA" id="ARBA00022490"/>
    </source>
</evidence>
<dbReference type="GO" id="GO:0009245">
    <property type="term" value="P:lipid A biosynthetic process"/>
    <property type="evidence" value="ECO:0007669"/>
    <property type="project" value="UniProtKB-UniRule"/>
</dbReference>
<keyword evidence="5 8" id="KW-0677">Repeat</keyword>
<dbReference type="InterPro" id="IPR001451">
    <property type="entry name" value="Hexapep"/>
</dbReference>
<reference evidence="10" key="1">
    <citation type="submission" date="2019-01" db="EMBL/GenBank/DDBJ databases">
        <authorList>
            <consortium name="Genoscope - CEA"/>
            <person name="William W."/>
        </authorList>
    </citation>
    <scope>NUCLEOTIDE SEQUENCE</scope>
    <source>
        <strain evidence="10">CR-1</strain>
    </source>
</reference>
<dbReference type="InterPro" id="IPR029098">
    <property type="entry name" value="Acetyltransf_C"/>
</dbReference>
<dbReference type="GO" id="GO:0016020">
    <property type="term" value="C:membrane"/>
    <property type="evidence" value="ECO:0007669"/>
    <property type="project" value="GOC"/>
</dbReference>
<comment type="pathway">
    <text evidence="8">Glycolipid biosynthesis; lipid IV(A) biosynthesis; lipid IV(A) from (3R)-3-hydroxytetradecanoyl-[acyl-carrier-protein] and UDP-N-acetyl-alpha-D-glucosamine: step 1/6.</text>
</comment>
<evidence type="ECO:0000259" key="9">
    <source>
        <dbReference type="Pfam" id="PF13720"/>
    </source>
</evidence>
<dbReference type="Pfam" id="PF13720">
    <property type="entry name" value="Acetyltransf_11"/>
    <property type="match status" value="1"/>
</dbReference>
<dbReference type="EMBL" id="CAACVI010000004">
    <property type="protein sequence ID" value="VEN73171.1"/>
    <property type="molecule type" value="Genomic_DNA"/>
</dbReference>
<dbReference type="CDD" id="cd03351">
    <property type="entry name" value="LbH_UDP-GlcNAc_AT"/>
    <property type="match status" value="1"/>
</dbReference>
<comment type="function">
    <text evidence="8">Involved in the biosynthesis of lipid A, a phosphorylated glycolipid that anchors the lipopolysaccharide to the outer membrane of the cell.</text>
</comment>
<comment type="catalytic activity">
    <reaction evidence="8">
        <text>a (3R)-hydroxyacyl-[ACP] + UDP-N-acetyl-alpha-D-glucosamine = a UDP-3-O-[(3R)-3-hydroxyacyl]-N-acetyl-alpha-D-glucosamine + holo-[ACP]</text>
        <dbReference type="Rhea" id="RHEA:67812"/>
        <dbReference type="Rhea" id="RHEA-COMP:9685"/>
        <dbReference type="Rhea" id="RHEA-COMP:9945"/>
        <dbReference type="ChEBI" id="CHEBI:57705"/>
        <dbReference type="ChEBI" id="CHEBI:64479"/>
        <dbReference type="ChEBI" id="CHEBI:78827"/>
        <dbReference type="ChEBI" id="CHEBI:173225"/>
        <dbReference type="EC" id="2.3.1.129"/>
    </reaction>
</comment>
<dbReference type="InterPro" id="IPR037157">
    <property type="entry name" value="Acetyltransf_C_sf"/>
</dbReference>
<dbReference type="InterPro" id="IPR018357">
    <property type="entry name" value="Hexapep_transf_CS"/>
</dbReference>
<comment type="subcellular location">
    <subcellularLocation>
        <location evidence="8">Cytoplasm</location>
    </subcellularLocation>
</comment>
<dbReference type="Gene3D" id="2.160.10.10">
    <property type="entry name" value="Hexapeptide repeat proteins"/>
    <property type="match status" value="1"/>
</dbReference>
<dbReference type="HAMAP" id="MF_00387">
    <property type="entry name" value="LpxA"/>
    <property type="match status" value="1"/>
</dbReference>
<dbReference type="UniPathway" id="UPA00359">
    <property type="reaction ID" value="UER00477"/>
</dbReference>
<comment type="similarity">
    <text evidence="8">Belongs to the transferase hexapeptide repeat family. LpxA subfamily.</text>
</comment>
<evidence type="ECO:0000256" key="7">
    <source>
        <dbReference type="ARBA" id="ARBA00023315"/>
    </source>
</evidence>
<dbReference type="EC" id="2.3.1.129" evidence="8"/>
<dbReference type="GO" id="GO:0008780">
    <property type="term" value="F:acyl-[acyl-carrier-protein]-UDP-N-acetylglucosamine O-acyltransferase activity"/>
    <property type="evidence" value="ECO:0007669"/>
    <property type="project" value="UniProtKB-UniRule"/>
</dbReference>
<dbReference type="NCBIfam" id="NF003657">
    <property type="entry name" value="PRK05289.1"/>
    <property type="match status" value="1"/>
</dbReference>
<evidence type="ECO:0000313" key="10">
    <source>
        <dbReference type="EMBL" id="VEN73171.1"/>
    </source>
</evidence>
<evidence type="ECO:0000256" key="6">
    <source>
        <dbReference type="ARBA" id="ARBA00023098"/>
    </source>
</evidence>
<dbReference type="Pfam" id="PF00132">
    <property type="entry name" value="Hexapep"/>
    <property type="match status" value="2"/>
</dbReference>
<dbReference type="PANTHER" id="PTHR43480:SF1">
    <property type="entry name" value="ACYL-[ACYL-CARRIER-PROTEIN]--UDP-N-ACETYLGLUCOSAMINE O-ACYLTRANSFERASE, MITOCHONDRIAL-RELATED"/>
    <property type="match status" value="1"/>
</dbReference>
<proteinExistence type="inferred from homology"/>
<dbReference type="Gene3D" id="1.20.1180.10">
    <property type="entry name" value="Udp N-acetylglucosamine O-acyltransferase, C-terminal domain"/>
    <property type="match status" value="1"/>
</dbReference>
<keyword evidence="7 8" id="KW-0012">Acyltransferase</keyword>
<evidence type="ECO:0000256" key="4">
    <source>
        <dbReference type="ARBA" id="ARBA00022679"/>
    </source>
</evidence>
<evidence type="ECO:0000256" key="8">
    <source>
        <dbReference type="HAMAP-Rule" id="MF_00387"/>
    </source>
</evidence>
<sequence length="263" mass="28505">MNQRNNPLVHKTAIVDPGAEIHPGVEIGPYSIVREHVSIGENTVIGPHAVIEPFVTVGPDCRIFQYASIGAAPQAVKFKGEKTYVKIGARTIVREFVTIHRGTEFGGGVTEVGEENFLMAYSHIAHDCKIGHKVIMANNATLAGHITIGDHVTIGGLVAIHQFVNIGDHAYVGGKSAIVKDIPPYVIASGDRARLHGLNSVGLKRIGMSQSAISMLKKTYRIVFRIGLTMNEAIERVQAEVEQIPEVVAFIRFLQSSSRGVTR</sequence>
<keyword evidence="2 8" id="KW-0444">Lipid biosynthesis</keyword>
<evidence type="ECO:0000256" key="3">
    <source>
        <dbReference type="ARBA" id="ARBA00022556"/>
    </source>
</evidence>
<keyword evidence="3 8" id="KW-0441">Lipid A biosynthesis</keyword>
<evidence type="ECO:0000256" key="5">
    <source>
        <dbReference type="ARBA" id="ARBA00022737"/>
    </source>
</evidence>
<dbReference type="GO" id="GO:0005737">
    <property type="term" value="C:cytoplasm"/>
    <property type="evidence" value="ECO:0007669"/>
    <property type="project" value="UniProtKB-SubCell"/>
</dbReference>
<organism evidence="10">
    <name type="scientific">uncultured Desulfobacteraceae bacterium</name>
    <dbReference type="NCBI Taxonomy" id="218296"/>
    <lineage>
        <taxon>Bacteria</taxon>
        <taxon>Pseudomonadati</taxon>
        <taxon>Thermodesulfobacteriota</taxon>
        <taxon>Desulfobacteria</taxon>
        <taxon>Desulfobacterales</taxon>
        <taxon>Desulfobacteraceae</taxon>
        <taxon>environmental samples</taxon>
    </lineage>
</organism>
<dbReference type="NCBIfam" id="TIGR01852">
    <property type="entry name" value="lipid_A_lpxA"/>
    <property type="match status" value="1"/>
</dbReference>
<keyword evidence="4 8" id="KW-0808">Transferase</keyword>
<keyword evidence="6 8" id="KW-0443">Lipid metabolism</keyword>
<dbReference type="PROSITE" id="PS00101">
    <property type="entry name" value="HEXAPEP_TRANSFERASES"/>
    <property type="match status" value="2"/>
</dbReference>
<feature type="domain" description="UDP N-acetylglucosamine O-acyltransferase C-terminal" evidence="9">
    <location>
        <begin position="181"/>
        <end position="261"/>
    </location>
</feature>
<keyword evidence="1 8" id="KW-0963">Cytoplasm</keyword>
<dbReference type="SUPFAM" id="SSF51161">
    <property type="entry name" value="Trimeric LpxA-like enzymes"/>
    <property type="match status" value="1"/>
</dbReference>
<dbReference type="InterPro" id="IPR010137">
    <property type="entry name" value="Lipid_A_LpxA"/>
</dbReference>
<dbReference type="InterPro" id="IPR011004">
    <property type="entry name" value="Trimer_LpxA-like_sf"/>
</dbReference>
<evidence type="ECO:0000256" key="2">
    <source>
        <dbReference type="ARBA" id="ARBA00022516"/>
    </source>
</evidence>
<accession>A0A484HEM7</accession>
<comment type="subunit">
    <text evidence="8">Homotrimer.</text>
</comment>
<dbReference type="PIRSF" id="PIRSF000456">
    <property type="entry name" value="UDP-GlcNAc_acltr"/>
    <property type="match status" value="1"/>
</dbReference>
<dbReference type="AlphaFoldDB" id="A0A484HEM7"/>
<protein>
    <recommendedName>
        <fullName evidence="8">Acyl-[acyl-carrier-protein]--UDP-N-acetylglucosamine O-acyltransferase</fullName>
        <shortName evidence="8">UDP-N-acetylglucosamine acyltransferase</shortName>
        <ecNumber evidence="8">2.3.1.129</ecNumber>
    </recommendedName>
</protein>
<dbReference type="PANTHER" id="PTHR43480">
    <property type="entry name" value="ACYL-[ACYL-CARRIER-PROTEIN]--UDP-N-ACETYLGLUCOSAMINE O-ACYLTRANSFERASE"/>
    <property type="match status" value="1"/>
</dbReference>